<reference evidence="1" key="1">
    <citation type="submission" date="2020-05" db="EMBL/GenBank/DDBJ databases">
        <authorList>
            <person name="Chiriac C."/>
            <person name="Salcher M."/>
            <person name="Ghai R."/>
            <person name="Kavagutti S V."/>
        </authorList>
    </citation>
    <scope>NUCLEOTIDE SEQUENCE</scope>
</reference>
<evidence type="ECO:0000313" key="1">
    <source>
        <dbReference type="EMBL" id="CAB4865256.1"/>
    </source>
</evidence>
<sequence length="99" mass="10330">MKNILLIADETTGSTDHLLVEEAAALHPDQVTVVIPGENAGWESDASVEGTRRRDRLAYLLAKIADRTGAAVMGTVAPPARADNGHFAAIVASPVALTV</sequence>
<protein>
    <submittedName>
        <fullName evidence="1">Unannotated protein</fullName>
    </submittedName>
</protein>
<name>A0A6J7D4C8_9ZZZZ</name>
<accession>A0A6J7D4C8</accession>
<dbReference type="EMBL" id="CAFBLU010000004">
    <property type="protein sequence ID" value="CAB4865256.1"/>
    <property type="molecule type" value="Genomic_DNA"/>
</dbReference>
<organism evidence="1">
    <name type="scientific">freshwater metagenome</name>
    <dbReference type="NCBI Taxonomy" id="449393"/>
    <lineage>
        <taxon>unclassified sequences</taxon>
        <taxon>metagenomes</taxon>
        <taxon>ecological metagenomes</taxon>
    </lineage>
</organism>
<dbReference type="AlphaFoldDB" id="A0A6J7D4C8"/>
<proteinExistence type="predicted"/>
<gene>
    <name evidence="1" type="ORF">UFOPK3444_00413</name>
</gene>